<dbReference type="Proteomes" id="UP000805649">
    <property type="component" value="Unassembled WGS sequence"/>
</dbReference>
<comment type="caution">
    <text evidence="1">The sequence shown here is derived from an EMBL/GenBank/DDBJ whole genome shotgun (WGS) entry which is preliminary data.</text>
</comment>
<name>A0ACC3ZIE4_COLTU</name>
<accession>A0ACC3ZIE4</accession>
<dbReference type="EMBL" id="VUJX02000001">
    <property type="protein sequence ID" value="KAL0943702.1"/>
    <property type="molecule type" value="Genomic_DNA"/>
</dbReference>
<evidence type="ECO:0000313" key="1">
    <source>
        <dbReference type="EMBL" id="KAL0943702.1"/>
    </source>
</evidence>
<gene>
    <name evidence="1" type="ORF">CTRU02_201589</name>
</gene>
<evidence type="ECO:0000313" key="2">
    <source>
        <dbReference type="Proteomes" id="UP000805649"/>
    </source>
</evidence>
<keyword evidence="2" id="KW-1185">Reference proteome</keyword>
<sequence>MDSHIEMGYRSPNTPSLMSPDAISVATTDKPLLSKDSYYDAPGDKDFSQKSQKPWHINVGDQTQDAPKRVIQRTAPRILTAWLPHAPAISVTCIIVWMSHSQIFWYPESGPDVPVIGYFGNKHTVISNFLQFVSKLHELMVVASLAAIALSMFRRRLVGSGVRLGFLTGGYRLGDLAYLTSSAFWGLGRVGTSEVILVAFVVFGTIMSTIIGPASAILFVPSLGWYDLPGVFDAVKMPLAYSLKAERAWPQKLDNTFLDLTQNPDCKTTESIFQPYCAAGGFSDIWNWLSGFRYTDLDKNITFSSEIGRRLELSEKNSVSLFTTPSSFAMSSIGLFTNHIQKSDDIGLLSQTQRYKLTTKTEMKQPFVQGKCAIYDKDELLKTGAEAIFPTTALNCHGDADCLSLQQNVPHVRRDYWNTAKNDTIPTYTLHHNAVPGVKTVIQIAGTMPYASQDMEQRTWVYACNFLARWVPSKISVDPSVSNIIESNVSSPDTMNKLFEDDESHRGSVITVGDDWLIGIDPKFNITRHIFLTDSKTYDNRLFWTSPMDMILNRFLYRHEREDGNFVRYFDTIADNKNPQVNKEDTETFLAKAYGVFLTDGLSRTSSGRQTFLILKEEKDNITWIDLAVQNGLWSGAHSYVSVDNKTYPSKEIWNDNFKETPYKNTMEQWRQGFREYVQIDFDAERHGYGSGQWSKTLEFALVMMYIYLGIVGIYGAVVLTSQVLDWIGCALGGRSIDLRSVTAWSDLQDLVLLALRSEPPPDADLKHVGAGVGSKNNLWKKVIKVRVGEDNALKLVLHDQDGALPPRKGEKYS</sequence>
<proteinExistence type="predicted"/>
<protein>
    <submittedName>
        <fullName evidence="1">Uncharacterized protein</fullName>
    </submittedName>
</protein>
<organism evidence="1 2">
    <name type="scientific">Colletotrichum truncatum</name>
    <name type="common">Anthracnose fungus</name>
    <name type="synonym">Colletotrichum capsici</name>
    <dbReference type="NCBI Taxonomy" id="5467"/>
    <lineage>
        <taxon>Eukaryota</taxon>
        <taxon>Fungi</taxon>
        <taxon>Dikarya</taxon>
        <taxon>Ascomycota</taxon>
        <taxon>Pezizomycotina</taxon>
        <taxon>Sordariomycetes</taxon>
        <taxon>Hypocreomycetidae</taxon>
        <taxon>Glomerellales</taxon>
        <taxon>Glomerellaceae</taxon>
        <taxon>Colletotrichum</taxon>
        <taxon>Colletotrichum truncatum species complex</taxon>
    </lineage>
</organism>
<reference evidence="1 2" key="1">
    <citation type="journal article" date="2020" name="Phytopathology">
        <title>Genome Sequence Resources of Colletotrichum truncatum, C. plurivorum, C. musicola, and C. sojae: Four Species Pathogenic to Soybean (Glycine max).</title>
        <authorList>
            <person name="Rogerio F."/>
            <person name="Boufleur T.R."/>
            <person name="Ciampi-Guillardi M."/>
            <person name="Sukno S.A."/>
            <person name="Thon M.R."/>
            <person name="Massola Junior N.S."/>
            <person name="Baroncelli R."/>
        </authorList>
    </citation>
    <scope>NUCLEOTIDE SEQUENCE [LARGE SCALE GENOMIC DNA]</scope>
    <source>
        <strain evidence="1 2">CMES1059</strain>
    </source>
</reference>